<keyword evidence="4 5" id="KW-0472">Membrane</keyword>
<evidence type="ECO:0000259" key="6">
    <source>
        <dbReference type="PROSITE" id="PS50262"/>
    </source>
</evidence>
<dbReference type="PANTHER" id="PTHR46641:SF18">
    <property type="entry name" value="G-PROTEIN COUPLED RECEPTORS FAMILY 1 PROFILE DOMAIN-CONTAINING PROTEIN"/>
    <property type="match status" value="1"/>
</dbReference>
<dbReference type="PROSITE" id="PS50262">
    <property type="entry name" value="G_PROTEIN_RECEP_F1_2"/>
    <property type="match status" value="1"/>
</dbReference>
<dbReference type="Proteomes" id="UP000663852">
    <property type="component" value="Unassembled WGS sequence"/>
</dbReference>
<accession>A0A815H0F3</accession>
<evidence type="ECO:0000256" key="4">
    <source>
        <dbReference type="ARBA" id="ARBA00023136"/>
    </source>
</evidence>
<evidence type="ECO:0000256" key="1">
    <source>
        <dbReference type="ARBA" id="ARBA00004370"/>
    </source>
</evidence>
<feature type="domain" description="G-protein coupled receptors family 1 profile" evidence="6">
    <location>
        <begin position="36"/>
        <end position="289"/>
    </location>
</feature>
<name>A0A815H0F3_ADIRI</name>
<evidence type="ECO:0000313" key="7">
    <source>
        <dbReference type="EMBL" id="CAF1344749.1"/>
    </source>
</evidence>
<evidence type="ECO:0000256" key="5">
    <source>
        <dbReference type="SAM" id="Phobius"/>
    </source>
</evidence>
<dbReference type="PANTHER" id="PTHR46641">
    <property type="entry name" value="FMRFAMIDE RECEPTOR-RELATED"/>
    <property type="match status" value="1"/>
</dbReference>
<evidence type="ECO:0000313" key="9">
    <source>
        <dbReference type="Proteomes" id="UP000663828"/>
    </source>
</evidence>
<dbReference type="SUPFAM" id="SSF81321">
    <property type="entry name" value="Family A G protein-coupled receptor-like"/>
    <property type="match status" value="1"/>
</dbReference>
<protein>
    <recommendedName>
        <fullName evidence="6">G-protein coupled receptors family 1 profile domain-containing protein</fullName>
    </recommendedName>
</protein>
<dbReference type="AlphaFoldDB" id="A0A815H0F3"/>
<feature type="transmembrane region" description="Helical" evidence="5">
    <location>
        <begin position="57"/>
        <end position="75"/>
    </location>
</feature>
<keyword evidence="9" id="KW-1185">Reference proteome</keyword>
<dbReference type="EMBL" id="CAJNOR010002820">
    <property type="protein sequence ID" value="CAF1344749.1"/>
    <property type="molecule type" value="Genomic_DNA"/>
</dbReference>
<feature type="transmembrane region" description="Helical" evidence="5">
    <location>
        <begin position="276"/>
        <end position="298"/>
    </location>
</feature>
<comment type="subcellular location">
    <subcellularLocation>
        <location evidence="1">Membrane</location>
    </subcellularLocation>
</comment>
<sequence length="356" mass="41703">MATTNNSNATSMYSSSNDVTFAGYYSLLMVIIGTIFNLLIFIVLCRARFRNAQVRSTIHYIRAIAMIDFLGLYGWTLDNYFGIVYGFTLTSSYTIASCKFFLFFNYFTLHISAWLHVFVCFDRYLVLSRLNPNTWFNQSKNVLIMIGCIIGFFFLFNFHILLFVCYQDINGQINTNSKLYILYPLYHRIHLCVYNLIPSFFIILFNGISVYHLYRLRRTTSIQNSQVRHRSISITLIITSILFVIMRTPSSINYAFFYGSLYATDWGLHLIYAIDIIQYTFPILNLPIYLITFTEFRYELMSSITRRRGRMMAPTNIEVMKRPAEHIGLSIRSNRTHLQSKTVLSNQNNLTMRTEK</sequence>
<feature type="transmembrane region" description="Helical" evidence="5">
    <location>
        <begin position="22"/>
        <end position="45"/>
    </location>
</feature>
<dbReference type="GO" id="GO:0016020">
    <property type="term" value="C:membrane"/>
    <property type="evidence" value="ECO:0007669"/>
    <property type="project" value="UniProtKB-SubCell"/>
</dbReference>
<dbReference type="InterPro" id="IPR052954">
    <property type="entry name" value="GPCR-Ligand_Int"/>
</dbReference>
<organism evidence="7 9">
    <name type="scientific">Adineta ricciae</name>
    <name type="common">Rotifer</name>
    <dbReference type="NCBI Taxonomy" id="249248"/>
    <lineage>
        <taxon>Eukaryota</taxon>
        <taxon>Metazoa</taxon>
        <taxon>Spiralia</taxon>
        <taxon>Gnathifera</taxon>
        <taxon>Rotifera</taxon>
        <taxon>Eurotatoria</taxon>
        <taxon>Bdelloidea</taxon>
        <taxon>Adinetida</taxon>
        <taxon>Adinetidae</taxon>
        <taxon>Adineta</taxon>
    </lineage>
</organism>
<keyword evidence="2 5" id="KW-0812">Transmembrane</keyword>
<feature type="transmembrane region" description="Helical" evidence="5">
    <location>
        <begin position="193"/>
        <end position="214"/>
    </location>
</feature>
<evidence type="ECO:0000313" key="8">
    <source>
        <dbReference type="EMBL" id="CAF1458536.1"/>
    </source>
</evidence>
<gene>
    <name evidence="8" type="ORF">EDS130_LOCUS39995</name>
    <name evidence="7" type="ORF">XAT740_LOCUS31153</name>
</gene>
<proteinExistence type="predicted"/>
<reference evidence="7" key="1">
    <citation type="submission" date="2021-02" db="EMBL/GenBank/DDBJ databases">
        <authorList>
            <person name="Nowell W R."/>
        </authorList>
    </citation>
    <scope>NUCLEOTIDE SEQUENCE</scope>
</reference>
<dbReference type="InterPro" id="IPR017452">
    <property type="entry name" value="GPCR_Rhodpsn_7TM"/>
</dbReference>
<dbReference type="EMBL" id="CAJNOJ010000466">
    <property type="protein sequence ID" value="CAF1458536.1"/>
    <property type="molecule type" value="Genomic_DNA"/>
</dbReference>
<dbReference type="Gene3D" id="1.20.1070.10">
    <property type="entry name" value="Rhodopsin 7-helix transmembrane proteins"/>
    <property type="match status" value="1"/>
</dbReference>
<feature type="transmembrane region" description="Helical" evidence="5">
    <location>
        <begin position="142"/>
        <end position="164"/>
    </location>
</feature>
<evidence type="ECO:0000256" key="2">
    <source>
        <dbReference type="ARBA" id="ARBA00022692"/>
    </source>
</evidence>
<feature type="transmembrane region" description="Helical" evidence="5">
    <location>
        <begin position="100"/>
        <end position="121"/>
    </location>
</feature>
<feature type="transmembrane region" description="Helical" evidence="5">
    <location>
        <begin position="234"/>
        <end position="256"/>
    </location>
</feature>
<evidence type="ECO:0000256" key="3">
    <source>
        <dbReference type="ARBA" id="ARBA00022989"/>
    </source>
</evidence>
<keyword evidence="3 5" id="KW-1133">Transmembrane helix</keyword>
<dbReference type="Proteomes" id="UP000663828">
    <property type="component" value="Unassembled WGS sequence"/>
</dbReference>
<comment type="caution">
    <text evidence="7">The sequence shown here is derived from an EMBL/GenBank/DDBJ whole genome shotgun (WGS) entry which is preliminary data.</text>
</comment>